<evidence type="ECO:0000256" key="2">
    <source>
        <dbReference type="ARBA" id="ARBA00023163"/>
    </source>
</evidence>
<dbReference type="PROSITE" id="PS50921">
    <property type="entry name" value="ANTAR"/>
    <property type="match status" value="1"/>
</dbReference>
<evidence type="ECO:0000256" key="1">
    <source>
        <dbReference type="ARBA" id="ARBA00023015"/>
    </source>
</evidence>
<sequence>MVDHAVREIPAAKYAGVTTAGFPAQLDTVVMTHPYAALVDAIQQYQRQGPFLSAAWKRDVLRVNDLESDDRWPGYRRDVLRSTPIRSVLSFRLFTTARSVGALMIYANEPNAFDRHAEEIGYVVATHTALAVGGAPPRDLVRHVLDNWDVVGEAKSVLMERFQVGGSEAFQMLKRLSLSSSVDLLGLSQRVIDKATQL</sequence>
<dbReference type="GO" id="GO:0003723">
    <property type="term" value="F:RNA binding"/>
    <property type="evidence" value="ECO:0007669"/>
    <property type="project" value="InterPro"/>
</dbReference>
<organism evidence="4 5">
    <name type="scientific">Mycolicibacterium mucogenicum</name>
    <name type="common">Mycobacterium mucogenicum</name>
    <dbReference type="NCBI Taxonomy" id="56689"/>
    <lineage>
        <taxon>Bacteria</taxon>
        <taxon>Bacillati</taxon>
        <taxon>Actinomycetota</taxon>
        <taxon>Actinomycetes</taxon>
        <taxon>Mycobacteriales</taxon>
        <taxon>Mycobacteriaceae</taxon>
        <taxon>Mycolicibacterium</taxon>
    </lineage>
</organism>
<dbReference type="Pfam" id="PF13185">
    <property type="entry name" value="GAF_2"/>
    <property type="match status" value="1"/>
</dbReference>
<evidence type="ECO:0000313" key="4">
    <source>
        <dbReference type="EMBL" id="OBJ35046.1"/>
    </source>
</evidence>
<comment type="caution">
    <text evidence="4">The sequence shown here is derived from an EMBL/GenBank/DDBJ whole genome shotgun (WGS) entry which is preliminary data.</text>
</comment>
<dbReference type="PIRSF" id="PIRSF036625">
    <property type="entry name" value="GAF_ANTAR"/>
    <property type="match status" value="1"/>
</dbReference>
<dbReference type="InterPro" id="IPR029016">
    <property type="entry name" value="GAF-like_dom_sf"/>
</dbReference>
<dbReference type="AlphaFoldDB" id="A0A1A3GI01"/>
<dbReference type="Gene3D" id="1.10.10.10">
    <property type="entry name" value="Winged helix-like DNA-binding domain superfamily/Winged helix DNA-binding domain"/>
    <property type="match status" value="1"/>
</dbReference>
<reference evidence="4 5" key="1">
    <citation type="submission" date="2016-06" db="EMBL/GenBank/DDBJ databases">
        <authorList>
            <person name="Kjaerup R.B."/>
            <person name="Dalgaard T.S."/>
            <person name="Juul-Madsen H.R."/>
        </authorList>
    </citation>
    <scope>NUCLEOTIDE SEQUENCE [LARGE SCALE GENOMIC DNA]</scope>
    <source>
        <strain evidence="4 5">1127319.6</strain>
    </source>
</reference>
<dbReference type="Gene3D" id="3.30.450.40">
    <property type="match status" value="1"/>
</dbReference>
<dbReference type="InterPro" id="IPR012074">
    <property type="entry name" value="GAF_ANTAR"/>
</dbReference>
<keyword evidence="1" id="KW-0805">Transcription regulation</keyword>
<dbReference type="EMBL" id="LZLC01000274">
    <property type="protein sequence ID" value="OBJ35046.1"/>
    <property type="molecule type" value="Genomic_DNA"/>
</dbReference>
<dbReference type="InterPro" id="IPR003018">
    <property type="entry name" value="GAF"/>
</dbReference>
<feature type="domain" description="ANTAR" evidence="3">
    <location>
        <begin position="131"/>
        <end position="192"/>
    </location>
</feature>
<dbReference type="InterPro" id="IPR036388">
    <property type="entry name" value="WH-like_DNA-bd_sf"/>
</dbReference>
<dbReference type="Pfam" id="PF03861">
    <property type="entry name" value="ANTAR"/>
    <property type="match status" value="1"/>
</dbReference>
<dbReference type="InterPro" id="IPR005561">
    <property type="entry name" value="ANTAR"/>
</dbReference>
<dbReference type="Proteomes" id="UP000093898">
    <property type="component" value="Unassembled WGS sequence"/>
</dbReference>
<proteinExistence type="predicted"/>
<dbReference type="SUPFAM" id="SSF55781">
    <property type="entry name" value="GAF domain-like"/>
    <property type="match status" value="1"/>
</dbReference>
<evidence type="ECO:0000259" key="3">
    <source>
        <dbReference type="PROSITE" id="PS50921"/>
    </source>
</evidence>
<evidence type="ECO:0000313" key="5">
    <source>
        <dbReference type="Proteomes" id="UP000093898"/>
    </source>
</evidence>
<accession>A0A1A3GI01</accession>
<keyword evidence="2" id="KW-0804">Transcription</keyword>
<name>A0A1A3GI01_MYCMU</name>
<protein>
    <recommendedName>
        <fullName evidence="3">ANTAR domain-containing protein</fullName>
    </recommendedName>
</protein>
<gene>
    <name evidence="4" type="ORF">A5630_10080</name>
</gene>